<dbReference type="EMBL" id="BA000001">
    <property type="protein sequence ID" value="BAA30054.1"/>
    <property type="molecule type" value="Genomic_DNA"/>
</dbReference>
<name>O58660_PYRHO</name>
<dbReference type="Proteomes" id="UP000000752">
    <property type="component" value="Chromosome"/>
</dbReference>
<dbReference type="PIR" id="H71086">
    <property type="entry name" value="H71086"/>
</dbReference>
<dbReference type="EnsemblBacteria" id="BAA30054">
    <property type="protein sequence ID" value="BAA30054"/>
    <property type="gene ID" value="BAA30054"/>
</dbReference>
<dbReference type="AlphaFoldDB" id="O58660"/>
<evidence type="ECO:0000313" key="2">
    <source>
        <dbReference type="Proteomes" id="UP000000752"/>
    </source>
</evidence>
<protein>
    <submittedName>
        <fullName evidence="1">Uncharacterized protein</fullName>
    </submittedName>
</protein>
<accession>O58660</accession>
<keyword evidence="2" id="KW-1185">Reference proteome</keyword>
<proteinExistence type="predicted"/>
<organism evidence="1 2">
    <name type="scientific">Pyrococcus horikoshii (strain ATCC 700860 / DSM 12428 / JCM 9974 / NBRC 100139 / OT-3)</name>
    <dbReference type="NCBI Taxonomy" id="70601"/>
    <lineage>
        <taxon>Archaea</taxon>
        <taxon>Methanobacteriati</taxon>
        <taxon>Methanobacteriota</taxon>
        <taxon>Thermococci</taxon>
        <taxon>Thermococcales</taxon>
        <taxon>Thermococcaceae</taxon>
        <taxon>Pyrococcus</taxon>
    </lineage>
</organism>
<reference evidence="1 2" key="1">
    <citation type="journal article" date="1998" name="DNA Res.">
        <title>Complete sequence and gene organization of the genome of a hyper-thermophilic archaebacterium, Pyrococcus horikoshii OT3.</title>
        <authorList>
            <person name="Kawarabayasi Y."/>
            <person name="Sawada M."/>
            <person name="Horikawa H."/>
            <person name="Haikawa Y."/>
            <person name="Hino Y."/>
            <person name="Yamamoto S."/>
            <person name="Sekine M."/>
            <person name="Baba S."/>
            <person name="Kosugi H."/>
            <person name="Hosoyama A."/>
            <person name="Nagai Y."/>
            <person name="Sakai M."/>
            <person name="Ogura K."/>
            <person name="Otuka R."/>
            <person name="Nakazawa H."/>
            <person name="Takamiya M."/>
            <person name="Ohfuku Y."/>
            <person name="Funahashi T."/>
            <person name="Tanaka T."/>
            <person name="Kudoh Y."/>
            <person name="Yamazaki J."/>
            <person name="Kushida N."/>
            <person name="Oguchi A."/>
            <person name="Aoki K."/>
            <person name="Nakamura Y."/>
            <person name="Robb T.F."/>
            <person name="Horikoshi K."/>
            <person name="Masuchi Y."/>
            <person name="Shizuya H."/>
            <person name="Kikuchi H."/>
        </authorList>
    </citation>
    <scope>NUCLEOTIDE SEQUENCE [LARGE SCALE GENOMIC DNA]</scope>
    <source>
        <strain evidence="2">ATCC 700860 / DSM 12428 / JCM 9974 / NBRC 100139 / OT-3</strain>
    </source>
</reference>
<gene>
    <name evidence="1" type="ordered locus">PH0957</name>
</gene>
<sequence length="121" mass="13825">MGNVFNSKIWGWDANFNIQLIVLLIPLPYRIIRIRDHAHVVISRVNEPGNINFNFFPRSDAIYVSAPKFSSLVPDQKVNAGLIVPRVPNSNFCIDHFTRVSKVPKVCTNYYYVGGLYVRSN</sequence>
<dbReference type="KEGG" id="pho:PH0957"/>
<evidence type="ECO:0000313" key="1">
    <source>
        <dbReference type="EMBL" id="BAA30054.1"/>
    </source>
</evidence>